<dbReference type="PANTHER" id="PTHR33702:SF16">
    <property type="match status" value="1"/>
</dbReference>
<dbReference type="EMBL" id="JBFOLK010000482">
    <property type="protein sequence ID" value="KAL2454076.1"/>
    <property type="molecule type" value="Genomic_DNA"/>
</dbReference>
<evidence type="ECO:0000256" key="1">
    <source>
        <dbReference type="SAM" id="MobiDB-lite"/>
    </source>
</evidence>
<dbReference type="AlphaFoldDB" id="A0ABD1NU13"/>
<accession>A0ABD1NU13</accession>
<feature type="region of interest" description="Disordered" evidence="1">
    <location>
        <begin position="1"/>
        <end position="36"/>
    </location>
</feature>
<protein>
    <submittedName>
        <fullName evidence="2">Uncharacterized protein</fullName>
    </submittedName>
</protein>
<organism evidence="2 3">
    <name type="scientific">Abeliophyllum distichum</name>
    <dbReference type="NCBI Taxonomy" id="126358"/>
    <lineage>
        <taxon>Eukaryota</taxon>
        <taxon>Viridiplantae</taxon>
        <taxon>Streptophyta</taxon>
        <taxon>Embryophyta</taxon>
        <taxon>Tracheophyta</taxon>
        <taxon>Spermatophyta</taxon>
        <taxon>Magnoliopsida</taxon>
        <taxon>eudicotyledons</taxon>
        <taxon>Gunneridae</taxon>
        <taxon>Pentapetalae</taxon>
        <taxon>asterids</taxon>
        <taxon>lamiids</taxon>
        <taxon>Lamiales</taxon>
        <taxon>Oleaceae</taxon>
        <taxon>Forsythieae</taxon>
        <taxon>Abeliophyllum</taxon>
    </lineage>
</organism>
<keyword evidence="3" id="KW-1185">Reference proteome</keyword>
<comment type="caution">
    <text evidence="2">The sequence shown here is derived from an EMBL/GenBank/DDBJ whole genome shotgun (WGS) entry which is preliminary data.</text>
</comment>
<evidence type="ECO:0000313" key="2">
    <source>
        <dbReference type="EMBL" id="KAL2454076.1"/>
    </source>
</evidence>
<dbReference type="PANTHER" id="PTHR33702">
    <property type="entry name" value="BNAA09G40010D PROTEIN"/>
    <property type="match status" value="1"/>
</dbReference>
<sequence length="136" mass="15795">MEIISNPLNGTLSKRQQRRRRGYNRSTNRKNNMKTIQFGGSTTRSWRFRLTPKLGLKMASPLKLWFKLKNAYMNMMLKLATNSGTSKDGNIFGAKRIPKVRQVPTDYSRTEFDNRLIHEIYKSMVASMELSSTTTR</sequence>
<gene>
    <name evidence="2" type="ORF">Adt_48424</name>
</gene>
<feature type="compositionally biased region" description="Basic residues" evidence="1">
    <location>
        <begin position="15"/>
        <end position="32"/>
    </location>
</feature>
<reference evidence="3" key="1">
    <citation type="submission" date="2024-07" db="EMBL/GenBank/DDBJ databases">
        <title>Two chromosome-level genome assemblies of Korean endemic species Abeliophyllum distichum and Forsythia ovata (Oleaceae).</title>
        <authorList>
            <person name="Jang H."/>
        </authorList>
    </citation>
    <scope>NUCLEOTIDE SEQUENCE [LARGE SCALE GENOMIC DNA]</scope>
</reference>
<name>A0ABD1NU13_9LAMI</name>
<proteinExistence type="predicted"/>
<dbReference type="Proteomes" id="UP001604336">
    <property type="component" value="Unassembled WGS sequence"/>
</dbReference>
<evidence type="ECO:0000313" key="3">
    <source>
        <dbReference type="Proteomes" id="UP001604336"/>
    </source>
</evidence>